<protein>
    <submittedName>
        <fullName evidence="1">Uncharacterized protein</fullName>
    </submittedName>
</protein>
<reference evidence="1 2" key="1">
    <citation type="submission" date="2017-09" db="EMBL/GenBank/DDBJ databases">
        <title>Depth-based differentiation of microbial function through sediment-hosted aquifers and enrichment of novel symbionts in the deep terrestrial subsurface.</title>
        <authorList>
            <person name="Probst A.J."/>
            <person name="Ladd B."/>
            <person name="Jarett J.K."/>
            <person name="Geller-Mcgrath D.E."/>
            <person name="Sieber C.M."/>
            <person name="Emerson J.B."/>
            <person name="Anantharaman K."/>
            <person name="Thomas B.C."/>
            <person name="Malmstrom R."/>
            <person name="Stieglmeier M."/>
            <person name="Klingl A."/>
            <person name="Woyke T."/>
            <person name="Ryan C.M."/>
            <person name="Banfield J.F."/>
        </authorList>
    </citation>
    <scope>NUCLEOTIDE SEQUENCE [LARGE SCALE GENOMIC DNA]</scope>
    <source>
        <strain evidence="1">CG10_big_fil_rev_8_21_14_0_10_32_10</strain>
    </source>
</reference>
<comment type="caution">
    <text evidence="1">The sequence shown here is derived from an EMBL/GenBank/DDBJ whole genome shotgun (WGS) entry which is preliminary data.</text>
</comment>
<accession>A0A2H0RAM9</accession>
<dbReference type="EMBL" id="PCXU01000025">
    <property type="protein sequence ID" value="PIR43406.1"/>
    <property type="molecule type" value="Genomic_DNA"/>
</dbReference>
<organism evidence="1 2">
    <name type="scientific">candidate division WWE3 bacterium CG10_big_fil_rev_8_21_14_0_10_32_10</name>
    <dbReference type="NCBI Taxonomy" id="1975090"/>
    <lineage>
        <taxon>Bacteria</taxon>
        <taxon>Katanobacteria</taxon>
    </lineage>
</organism>
<sequence length="76" mass="8651">MSEEQNVPQIVELSKEEKSRILKGVIAEEEVWLRKALEEGYSQLGAWGNTEVTNPLTAEQLAQKIEEERATTSYKD</sequence>
<evidence type="ECO:0000313" key="1">
    <source>
        <dbReference type="EMBL" id="PIR43406.1"/>
    </source>
</evidence>
<dbReference type="AlphaFoldDB" id="A0A2H0RAM9"/>
<evidence type="ECO:0000313" key="2">
    <source>
        <dbReference type="Proteomes" id="UP000230214"/>
    </source>
</evidence>
<name>A0A2H0RAM9_UNCKA</name>
<proteinExistence type="predicted"/>
<dbReference type="Proteomes" id="UP000230214">
    <property type="component" value="Unassembled WGS sequence"/>
</dbReference>
<gene>
    <name evidence="1" type="ORF">COV24_03095</name>
</gene>